<dbReference type="EC" id="2.7.11.1" evidence="1"/>
<feature type="region of interest" description="Disordered" evidence="12">
    <location>
        <begin position="369"/>
        <end position="399"/>
    </location>
</feature>
<evidence type="ECO:0000256" key="6">
    <source>
        <dbReference type="ARBA" id="ARBA00022840"/>
    </source>
</evidence>
<dbReference type="FunFam" id="3.30.200.20:FF:000003">
    <property type="entry name" value="Non-specific serine/threonine protein kinase"/>
    <property type="match status" value="1"/>
</dbReference>
<dbReference type="CDD" id="cd14337">
    <property type="entry name" value="UBA_MARK_Par1"/>
    <property type="match status" value="1"/>
</dbReference>
<dbReference type="PROSITE" id="PS50011">
    <property type="entry name" value="PROTEIN_KINASE_DOM"/>
    <property type="match status" value="1"/>
</dbReference>
<feature type="domain" description="Protein kinase" evidence="13">
    <location>
        <begin position="19"/>
        <end position="266"/>
    </location>
</feature>
<keyword evidence="15" id="KW-1185">Reference proteome</keyword>
<dbReference type="GO" id="GO:0035556">
    <property type="term" value="P:intracellular signal transduction"/>
    <property type="evidence" value="ECO:0007669"/>
    <property type="project" value="TreeGrafter"/>
</dbReference>
<evidence type="ECO:0000256" key="7">
    <source>
        <dbReference type="ARBA" id="ARBA00037391"/>
    </source>
</evidence>
<dbReference type="GO" id="GO:0005634">
    <property type="term" value="C:nucleus"/>
    <property type="evidence" value="ECO:0007669"/>
    <property type="project" value="TreeGrafter"/>
</dbReference>
<dbReference type="SMART" id="SM00220">
    <property type="entry name" value="S_TKc"/>
    <property type="match status" value="1"/>
</dbReference>
<comment type="catalytic activity">
    <reaction evidence="10">
        <text>L-seryl-[protein] + ATP = O-phospho-L-seryl-[protein] + ADP + H(+)</text>
        <dbReference type="Rhea" id="RHEA:17989"/>
        <dbReference type="Rhea" id="RHEA-COMP:9863"/>
        <dbReference type="Rhea" id="RHEA-COMP:11604"/>
        <dbReference type="ChEBI" id="CHEBI:15378"/>
        <dbReference type="ChEBI" id="CHEBI:29999"/>
        <dbReference type="ChEBI" id="CHEBI:30616"/>
        <dbReference type="ChEBI" id="CHEBI:83421"/>
        <dbReference type="ChEBI" id="CHEBI:456216"/>
        <dbReference type="EC" id="2.7.11.1"/>
    </reaction>
</comment>
<dbReference type="PANTHER" id="PTHR24346:SF85">
    <property type="entry name" value="RIKEN CDNA 1810024B03 GENE"/>
    <property type="match status" value="1"/>
</dbReference>
<evidence type="ECO:0000256" key="3">
    <source>
        <dbReference type="ARBA" id="ARBA00022679"/>
    </source>
</evidence>
<evidence type="ECO:0000256" key="4">
    <source>
        <dbReference type="ARBA" id="ARBA00022741"/>
    </source>
</evidence>
<dbReference type="GO" id="GO:0005829">
    <property type="term" value="C:cytosol"/>
    <property type="evidence" value="ECO:0007669"/>
    <property type="project" value="TreeGrafter"/>
</dbReference>
<dbReference type="Proteomes" id="UP000694547">
    <property type="component" value="Chromosome 4"/>
</dbReference>
<dbReference type="Pfam" id="PF00069">
    <property type="entry name" value="Pkinase"/>
    <property type="match status" value="1"/>
</dbReference>
<keyword evidence="2" id="KW-0723">Serine/threonine-protein kinase</keyword>
<comment type="similarity">
    <text evidence="8">Belongs to the protein kinase superfamily. CAMK Ser/Thr protein kinase family. Smok subfamily.</text>
</comment>
<evidence type="ECO:0000256" key="11">
    <source>
        <dbReference type="PROSITE-ProRule" id="PRU10141"/>
    </source>
</evidence>
<feature type="compositionally biased region" description="Basic and acidic residues" evidence="12">
    <location>
        <begin position="513"/>
        <end position="526"/>
    </location>
</feature>
<evidence type="ECO:0000259" key="13">
    <source>
        <dbReference type="PROSITE" id="PS50011"/>
    </source>
</evidence>
<dbReference type="Ensembl" id="ENSPEMT00000033677.1">
    <property type="protein sequence ID" value="ENSPEMP00000030611.1"/>
    <property type="gene ID" value="ENSPEMG00000027862.1"/>
</dbReference>
<evidence type="ECO:0000256" key="5">
    <source>
        <dbReference type="ARBA" id="ARBA00022777"/>
    </source>
</evidence>
<dbReference type="GeneTree" id="ENSGT00940000160886"/>
<dbReference type="GO" id="GO:0004674">
    <property type="term" value="F:protein serine/threonine kinase activity"/>
    <property type="evidence" value="ECO:0007669"/>
    <property type="project" value="UniProtKB-KW"/>
</dbReference>
<accession>A0A8C8W1U4</accession>
<dbReference type="InterPro" id="IPR017441">
    <property type="entry name" value="Protein_kinase_ATP_BS"/>
</dbReference>
<dbReference type="GO" id="GO:0045719">
    <property type="term" value="P:negative regulation of glycogen biosynthetic process"/>
    <property type="evidence" value="ECO:0007669"/>
    <property type="project" value="TreeGrafter"/>
</dbReference>
<evidence type="ECO:0000256" key="9">
    <source>
        <dbReference type="ARBA" id="ARBA00047899"/>
    </source>
</evidence>
<dbReference type="FunFam" id="1.10.8.10:FF:000005">
    <property type="entry name" value="Non-specific serine/threonine protein kinase"/>
    <property type="match status" value="1"/>
</dbReference>
<dbReference type="FunFam" id="1.10.510.10:FF:000002">
    <property type="entry name" value="Non-specific serine/threonine protein kinase"/>
    <property type="match status" value="1"/>
</dbReference>
<dbReference type="InterPro" id="IPR000719">
    <property type="entry name" value="Prot_kinase_dom"/>
</dbReference>
<evidence type="ECO:0000256" key="8">
    <source>
        <dbReference type="ARBA" id="ARBA00038181"/>
    </source>
</evidence>
<feature type="compositionally biased region" description="Polar residues" evidence="12">
    <location>
        <begin position="493"/>
        <end position="509"/>
    </location>
</feature>
<dbReference type="PROSITE" id="PS00108">
    <property type="entry name" value="PROTEIN_KINASE_ST"/>
    <property type="match status" value="1"/>
</dbReference>
<keyword evidence="5" id="KW-0418">Kinase</keyword>
<dbReference type="InterPro" id="IPR011009">
    <property type="entry name" value="Kinase-like_dom_sf"/>
</dbReference>
<reference evidence="14" key="2">
    <citation type="submission" date="2025-08" db="UniProtKB">
        <authorList>
            <consortium name="Ensembl"/>
        </authorList>
    </citation>
    <scope>IDENTIFICATION</scope>
</reference>
<proteinExistence type="inferred from homology"/>
<feature type="region of interest" description="Disordered" evidence="12">
    <location>
        <begin position="456"/>
        <end position="550"/>
    </location>
</feature>
<evidence type="ECO:0000256" key="1">
    <source>
        <dbReference type="ARBA" id="ARBA00012513"/>
    </source>
</evidence>
<evidence type="ECO:0000313" key="15">
    <source>
        <dbReference type="Proteomes" id="UP000694547"/>
    </source>
</evidence>
<keyword evidence="3" id="KW-0808">Transferase</keyword>
<organism evidence="14 15">
    <name type="scientific">Peromyscus maniculatus bairdii</name>
    <name type="common">Prairie deer mouse</name>
    <dbReference type="NCBI Taxonomy" id="230844"/>
    <lineage>
        <taxon>Eukaryota</taxon>
        <taxon>Metazoa</taxon>
        <taxon>Chordata</taxon>
        <taxon>Craniata</taxon>
        <taxon>Vertebrata</taxon>
        <taxon>Euteleostomi</taxon>
        <taxon>Mammalia</taxon>
        <taxon>Eutheria</taxon>
        <taxon>Euarchontoglires</taxon>
        <taxon>Glires</taxon>
        <taxon>Rodentia</taxon>
        <taxon>Myomorpha</taxon>
        <taxon>Muroidea</taxon>
        <taxon>Cricetidae</taxon>
        <taxon>Neotominae</taxon>
        <taxon>Peromyscus</taxon>
    </lineage>
</organism>
<dbReference type="PANTHER" id="PTHR24346">
    <property type="entry name" value="MAP/MICROTUBULE AFFINITY-REGULATING KINASE"/>
    <property type="match status" value="1"/>
</dbReference>
<evidence type="ECO:0000256" key="12">
    <source>
        <dbReference type="SAM" id="MobiDB-lite"/>
    </source>
</evidence>
<sequence length="611" mass="67758">MFFLDPLLINFYLALTEHYKILKTLGRGAFGEVKLASHLLTQTRVAVKVLPKGTKNSFIKSEIEIMKSLDHPNIIKLLHIIDTTKNTYMVMEHATGGELMNRIVEFGYLPEEESHKIFKQMVCALQYCHRKGIAHRDLKPENILVDGKGNIKLSDFGLGTKLTMGQKLAYFCGTLPYCAPELFEGGGYDGRAIDIWSLGVVLYFMSTGCLPFKGTTFGILKDKILSGKYSLEFKLSPELWDVIAKLLTVNPGQRPRIDDVVGFQWLKHGNEGSLNPFRENNEDSYPDPTVMVIMGVMGYKQGEIMEALQEKKFDQVMATYLILRQQSPWEDDIIKDLRPKQSSGTLNVTDLPTIPKVAIKRGSSTPILPTSSILPTLPESPENDKKGRTRYSMPPTVNCPNKKIAPVERICPHRVHEANFMNSTWGDTGSTINTSNEICTKVSSRLETYSNKLSLNVSKAGPNKSKSKASSQEALSHHTPMEEVQCKDVNIPATASKSNTTSQDRSPPFSSKEAQDEGPIVREKDLSPSSPETPQGHLSGRSQTAPRAPFRKRVWKSLQSRIIKGLRSLCCCLPTEKREHLGCNKILPVSLKDHGGSQGNSAVGGTVLPGS</sequence>
<comment type="catalytic activity">
    <reaction evidence="9">
        <text>L-threonyl-[protein] + ATP = O-phospho-L-threonyl-[protein] + ADP + H(+)</text>
        <dbReference type="Rhea" id="RHEA:46608"/>
        <dbReference type="Rhea" id="RHEA-COMP:11060"/>
        <dbReference type="Rhea" id="RHEA-COMP:11605"/>
        <dbReference type="ChEBI" id="CHEBI:15378"/>
        <dbReference type="ChEBI" id="CHEBI:30013"/>
        <dbReference type="ChEBI" id="CHEBI:30616"/>
        <dbReference type="ChEBI" id="CHEBI:61977"/>
        <dbReference type="ChEBI" id="CHEBI:456216"/>
        <dbReference type="EC" id="2.7.11.1"/>
    </reaction>
</comment>
<dbReference type="SUPFAM" id="SSF56112">
    <property type="entry name" value="Protein kinase-like (PK-like)"/>
    <property type="match status" value="1"/>
</dbReference>
<protein>
    <recommendedName>
        <fullName evidence="1">non-specific serine/threonine protein kinase</fullName>
        <ecNumber evidence="1">2.7.11.1</ecNumber>
    </recommendedName>
</protein>
<dbReference type="Gene3D" id="1.10.510.10">
    <property type="entry name" value="Transferase(Phosphotransferase) domain 1"/>
    <property type="match status" value="1"/>
</dbReference>
<keyword evidence="4 11" id="KW-0547">Nucleotide-binding</keyword>
<reference evidence="14 15" key="1">
    <citation type="submission" date="2018-10" db="EMBL/GenBank/DDBJ databases">
        <title>Improved assembly of the deer mouse Peromyscus maniculatus genome.</title>
        <authorList>
            <person name="Lassance J.-M."/>
            <person name="Hoekstra H.E."/>
        </authorList>
    </citation>
    <scope>NUCLEOTIDE SEQUENCE [LARGE SCALE GENOMIC DNA]</scope>
</reference>
<evidence type="ECO:0000256" key="2">
    <source>
        <dbReference type="ARBA" id="ARBA00022527"/>
    </source>
</evidence>
<reference evidence="14" key="3">
    <citation type="submission" date="2025-09" db="UniProtKB">
        <authorList>
            <consortium name="Ensembl"/>
        </authorList>
    </citation>
    <scope>IDENTIFICATION</scope>
</reference>
<feature type="binding site" evidence="11">
    <location>
        <position position="48"/>
    </location>
    <ligand>
        <name>ATP</name>
        <dbReference type="ChEBI" id="CHEBI:30616"/>
    </ligand>
</feature>
<dbReference type="PROSITE" id="PS00107">
    <property type="entry name" value="PROTEIN_KINASE_ATP"/>
    <property type="match status" value="1"/>
</dbReference>
<dbReference type="GO" id="GO:0005524">
    <property type="term" value="F:ATP binding"/>
    <property type="evidence" value="ECO:0007669"/>
    <property type="project" value="UniProtKB-UniRule"/>
</dbReference>
<keyword evidence="6 11" id="KW-0067">ATP-binding</keyword>
<evidence type="ECO:0000256" key="10">
    <source>
        <dbReference type="ARBA" id="ARBA00048679"/>
    </source>
</evidence>
<evidence type="ECO:0000313" key="14">
    <source>
        <dbReference type="Ensembl" id="ENSPEMP00000030611.1"/>
    </source>
</evidence>
<name>A0A8C8W1U4_PERMB</name>
<dbReference type="CDD" id="cd14003">
    <property type="entry name" value="STKc_AMPK-like"/>
    <property type="match status" value="1"/>
</dbReference>
<dbReference type="InterPro" id="IPR008271">
    <property type="entry name" value="Ser/Thr_kinase_AS"/>
</dbReference>
<dbReference type="AlphaFoldDB" id="A0A8C8W1U4"/>
<comment type="function">
    <text evidence="7">May play a role in sperm motility, especially in the regulation of flagellar function.</text>
</comment>
<feature type="compositionally biased region" description="Basic and acidic residues" evidence="12">
    <location>
        <begin position="475"/>
        <end position="486"/>
    </location>
</feature>